<gene>
    <name evidence="3" type="primary">LOC108821402</name>
</gene>
<proteinExistence type="predicted"/>
<dbReference type="KEGG" id="rsz:108821402"/>
<dbReference type="InterPro" id="IPR007598">
    <property type="entry name" value="DUF577"/>
</dbReference>
<sequence length="607" mass="68851">MAESSLLMLAARDILATPRLEGLAYVVEHLFNRQETNAHQNAQALHKFCVANFPNCLTLKLLKVYLHSSDDLFRFRSICLLSEALTGLRNRGFDLSLVALRVIKPLLVSCLTMPEAKKPDTKILRRIVSCVASNVVKLDRHGWDELGDCMVTLVNTDPVRAFNVFLDLPLLDDIGFINRFLKHFVEEIDDVLLDQQETDEERWTLALETAVKLGIQISNSEIGFDLARKILGTVLKSANQLVRKGKEEFLRRGLAHLAKFLAQDSNTCRYSRNQCGFLSELAFKISGVGGTHTKESARKIYQIVSDDQAFKLDQSQGFDLDLYNKLKTVSAVEILRMVASTKMDDKSREIAVGRLHHMLCDHTSKRVEIDVVEMGHLKKLLISCLTEVGVPENTFKILGKVVYHVAVELYYYQEDKWFEVWDYIASECSTQFERAVYIFQCLTTMVLDDNENVVHAVNTLLPEIMRRLNPPQGGELLLVDNGCWVLAFVGGFCVAVHLLEVYAGSAEEIVDTMVDSARELVGRGMEVGVVRRALRDVESIVKKQVEWYGGNDYSFLKALLWKLCEIKGLRMESRMVLWRINVFLERGTPDVEKELPVSRLSQQQVGK</sequence>
<dbReference type="PANTHER" id="PTHR31861">
    <property type="entry name" value="OS10G0507500 PROTEIN"/>
    <property type="match status" value="1"/>
</dbReference>
<organism evidence="2 3">
    <name type="scientific">Raphanus sativus</name>
    <name type="common">Radish</name>
    <name type="synonym">Raphanus raphanistrum var. sativus</name>
    <dbReference type="NCBI Taxonomy" id="3726"/>
    <lineage>
        <taxon>Eukaryota</taxon>
        <taxon>Viridiplantae</taxon>
        <taxon>Streptophyta</taxon>
        <taxon>Embryophyta</taxon>
        <taxon>Tracheophyta</taxon>
        <taxon>Spermatophyta</taxon>
        <taxon>Magnoliopsida</taxon>
        <taxon>eudicotyledons</taxon>
        <taxon>Gunneridae</taxon>
        <taxon>Pentapetalae</taxon>
        <taxon>rosids</taxon>
        <taxon>malvids</taxon>
        <taxon>Brassicales</taxon>
        <taxon>Brassicaceae</taxon>
        <taxon>Brassiceae</taxon>
        <taxon>Raphanus</taxon>
    </lineage>
</organism>
<evidence type="ECO:0000313" key="2">
    <source>
        <dbReference type="Proteomes" id="UP000504610"/>
    </source>
</evidence>
<feature type="domain" description="DUF577" evidence="1">
    <location>
        <begin position="375"/>
        <end position="549"/>
    </location>
</feature>
<dbReference type="GeneID" id="108821402"/>
<dbReference type="PANTHER" id="PTHR31861:SF21">
    <property type="entry name" value="DUF577 DOMAIN-CONTAINING PROTEIN-RELATED"/>
    <property type="match status" value="1"/>
</dbReference>
<evidence type="ECO:0000259" key="1">
    <source>
        <dbReference type="Pfam" id="PF04510"/>
    </source>
</evidence>
<feature type="domain" description="DUF577" evidence="1">
    <location>
        <begin position="100"/>
        <end position="271"/>
    </location>
</feature>
<protein>
    <submittedName>
        <fullName evidence="3">Uncharacterized protein LOC108821402</fullName>
    </submittedName>
</protein>
<dbReference type="OrthoDB" id="1048459at2759"/>
<evidence type="ECO:0000313" key="3">
    <source>
        <dbReference type="RefSeq" id="XP_018449943.2"/>
    </source>
</evidence>
<name>A0A6J0KQR1_RAPSA</name>
<keyword evidence="2" id="KW-1185">Reference proteome</keyword>
<dbReference type="AlphaFoldDB" id="A0A6J0KQR1"/>
<reference evidence="3" key="2">
    <citation type="submission" date="2025-08" db="UniProtKB">
        <authorList>
            <consortium name="RefSeq"/>
        </authorList>
    </citation>
    <scope>IDENTIFICATION</scope>
    <source>
        <tissue evidence="3">Leaf</tissue>
    </source>
</reference>
<dbReference type="Proteomes" id="UP000504610">
    <property type="component" value="Chromosome 8"/>
</dbReference>
<dbReference type="RefSeq" id="XP_018449943.2">
    <property type="nucleotide sequence ID" value="XM_018594441.2"/>
</dbReference>
<reference evidence="2" key="1">
    <citation type="journal article" date="2019" name="Database">
        <title>The radish genome database (RadishGD): an integrated information resource for radish genomics.</title>
        <authorList>
            <person name="Yu H.J."/>
            <person name="Baek S."/>
            <person name="Lee Y.J."/>
            <person name="Cho A."/>
            <person name="Mun J.H."/>
        </authorList>
    </citation>
    <scope>NUCLEOTIDE SEQUENCE [LARGE SCALE GENOMIC DNA]</scope>
    <source>
        <strain evidence="2">cv. WK10039</strain>
    </source>
</reference>
<accession>A0A6J0KQR1</accession>
<dbReference type="Pfam" id="PF04510">
    <property type="entry name" value="DUF577"/>
    <property type="match status" value="2"/>
</dbReference>